<protein>
    <recommendedName>
        <fullName evidence="5">Heat repeat-containing PBS lyase</fullName>
    </recommendedName>
</protein>
<dbReference type="PANTHER" id="PTHR12697:SF5">
    <property type="entry name" value="DEOXYHYPUSINE HYDROXYLASE"/>
    <property type="match status" value="1"/>
</dbReference>
<comment type="function">
    <text evidence="1">Catalyzes the hydroxylation of the N(6)-(4-aminobutyl)-L-lysine intermediate produced by deoxyhypusine synthase/DHPS on a critical lysine of the eukaryotic translation initiation factor 5A/eIF-5A. This is the second step of the post-translational modification of that lysine into an unusual amino acid residue named hypusine. Hypusination is unique to mature eIF-5A factor and is essential for its function.</text>
</comment>
<evidence type="ECO:0000313" key="4">
    <source>
        <dbReference type="Proteomes" id="UP000030652"/>
    </source>
</evidence>
<dbReference type="InterPro" id="IPR004155">
    <property type="entry name" value="PBS_lyase_HEAT"/>
</dbReference>
<dbReference type="AlphaFoldDB" id="A0A0B0EJ62"/>
<feature type="coiled-coil region" evidence="2">
    <location>
        <begin position="245"/>
        <end position="272"/>
    </location>
</feature>
<evidence type="ECO:0000313" key="3">
    <source>
        <dbReference type="EMBL" id="KHE91153.1"/>
    </source>
</evidence>
<dbReference type="InterPro" id="IPR011989">
    <property type="entry name" value="ARM-like"/>
</dbReference>
<keyword evidence="2" id="KW-0175">Coiled coil</keyword>
<dbReference type="PROSITE" id="PS50077">
    <property type="entry name" value="HEAT_REPEAT"/>
    <property type="match status" value="1"/>
</dbReference>
<reference evidence="3 4" key="1">
    <citation type="submission" date="2014-10" db="EMBL/GenBank/DDBJ databases">
        <title>Draft genome of anammox bacterium scalindua brodae, obtained using differential coverage binning of sequence data from two enrichment reactors.</title>
        <authorList>
            <person name="Speth D.R."/>
            <person name="Russ L."/>
            <person name="Kartal B."/>
            <person name="Op den Camp H.J."/>
            <person name="Dutilh B.E."/>
            <person name="Jetten M.S."/>
        </authorList>
    </citation>
    <scope>NUCLEOTIDE SEQUENCE [LARGE SCALE GENOMIC DNA]</scope>
    <source>
        <strain evidence="3">RU1</strain>
    </source>
</reference>
<dbReference type="SUPFAM" id="SSF48452">
    <property type="entry name" value="TPR-like"/>
    <property type="match status" value="1"/>
</dbReference>
<dbReference type="SUPFAM" id="SSF48371">
    <property type="entry name" value="ARM repeat"/>
    <property type="match status" value="2"/>
</dbReference>
<gene>
    <name evidence="3" type="ORF">SCABRO_03140</name>
</gene>
<name>A0A0B0EJ62_9BACT</name>
<proteinExistence type="predicted"/>
<dbReference type="EMBL" id="JRYO01000215">
    <property type="protein sequence ID" value="KHE91153.1"/>
    <property type="molecule type" value="Genomic_DNA"/>
</dbReference>
<organism evidence="3 4">
    <name type="scientific">Candidatus Scalindua brodae</name>
    <dbReference type="NCBI Taxonomy" id="237368"/>
    <lineage>
        <taxon>Bacteria</taxon>
        <taxon>Pseudomonadati</taxon>
        <taxon>Planctomycetota</taxon>
        <taxon>Candidatus Brocadiia</taxon>
        <taxon>Candidatus Brocadiales</taxon>
        <taxon>Candidatus Scalinduaceae</taxon>
        <taxon>Candidatus Scalindua</taxon>
    </lineage>
</organism>
<dbReference type="Gene3D" id="1.25.10.10">
    <property type="entry name" value="Leucine-rich Repeat Variant"/>
    <property type="match status" value="4"/>
</dbReference>
<dbReference type="InterPro" id="IPR011990">
    <property type="entry name" value="TPR-like_helical_dom_sf"/>
</dbReference>
<dbReference type="eggNOG" id="COG1413">
    <property type="taxonomic scope" value="Bacteria"/>
</dbReference>
<dbReference type="PANTHER" id="PTHR12697">
    <property type="entry name" value="PBS LYASE HEAT-LIKE PROTEIN"/>
    <property type="match status" value="1"/>
</dbReference>
<dbReference type="SMART" id="SM00567">
    <property type="entry name" value="EZ_HEAT"/>
    <property type="match status" value="9"/>
</dbReference>
<accession>A0A0B0EJ62</accession>
<comment type="caution">
    <text evidence="3">The sequence shown here is derived from an EMBL/GenBank/DDBJ whole genome shotgun (WGS) entry which is preliminary data.</text>
</comment>
<evidence type="ECO:0008006" key="5">
    <source>
        <dbReference type="Google" id="ProtNLM"/>
    </source>
</evidence>
<dbReference type="InterPro" id="IPR021133">
    <property type="entry name" value="HEAT_type_2"/>
</dbReference>
<dbReference type="Pfam" id="PF13646">
    <property type="entry name" value="HEAT_2"/>
    <property type="match status" value="3"/>
</dbReference>
<evidence type="ECO:0000256" key="2">
    <source>
        <dbReference type="SAM" id="Coils"/>
    </source>
</evidence>
<dbReference type="Gene3D" id="1.25.40.10">
    <property type="entry name" value="Tetratricopeptide repeat domain"/>
    <property type="match status" value="1"/>
</dbReference>
<dbReference type="GO" id="GO:0016491">
    <property type="term" value="F:oxidoreductase activity"/>
    <property type="evidence" value="ECO:0007669"/>
    <property type="project" value="TreeGrafter"/>
</dbReference>
<dbReference type="Pfam" id="PF03130">
    <property type="entry name" value="HEAT_PBS"/>
    <property type="match status" value="1"/>
</dbReference>
<dbReference type="InterPro" id="IPR016024">
    <property type="entry name" value="ARM-type_fold"/>
</dbReference>
<sequence>MLISSADKWMKKYCLSILALASISICSCLIVTENRVVDANEEKLSKQTSQEISPELRIKIDEWMKLLYSEDSAIRTSAVISLLGLNLSTVYDSLIDILKNSDNDDVRISLIKAFGFAGDDSRALDCMINLLTSENKEMRIASADALGNIRTKKAIDEMAGVLLDNRKPVESRILITGALAKTRSREAVKPLIDVLESDNNDLQAAAHDALVEITKQSNSKANSFWQEWWERNKVKTREQWLEDIVDKLEGGFKKLKAENNLLKEEIVRQTIKTLKTGKEKDDIRPLIDALKSEYQAVRIYAAGELANHKDPEVVKIFVDLISDADTEIRVLAVNVLGKIGGVSELKNLISALQDKEARVRESAAMSLGKLGQKEAVFDLLTALSDPANSVVCAAAEALGELKADKAVEPLINLFSNNDPKVRESAIVALGKFQDNRAIEPLINSLKDKEERVRWYAADALGKTGTKRAVLPLIALLSDESARVRESTAAALGLIGDEIAVEPLIKLLKDTDNRAAEKAADMLLSIKCGSFVLLDSIVNAFYAEEDYKRAKVILKKQIEDYKGVPEYDYALWQSKKRLAKLYFSDNDCQKATLLYEELVTHFDNNMEMKHELVHCLKEAKQYDKLLSFLSLWVESSLADNHLWWSEIYEVVKGLYQEGSYERVRTLVDAFEKKNLIFGRS</sequence>
<evidence type="ECO:0000256" key="1">
    <source>
        <dbReference type="ARBA" id="ARBA00045876"/>
    </source>
</evidence>
<dbReference type="Proteomes" id="UP000030652">
    <property type="component" value="Unassembled WGS sequence"/>
</dbReference>